<evidence type="ECO:0000313" key="1">
    <source>
        <dbReference type="EMBL" id="KRY88299.1"/>
    </source>
</evidence>
<sequence>MLFYSSFIQTDLNNAKEKLCRQVMSMMMMLMILKFLSSRQHFASCILIAQAIDGLVDDRGDW</sequence>
<name>A0A0V1FQI6_TRIPS</name>
<gene>
    <name evidence="1" type="ORF">T4D_12430</name>
</gene>
<accession>A0A0V1FQI6</accession>
<comment type="caution">
    <text evidence="1">The sequence shown here is derived from an EMBL/GenBank/DDBJ whole genome shotgun (WGS) entry which is preliminary data.</text>
</comment>
<dbReference type="Proteomes" id="UP000054995">
    <property type="component" value="Unassembled WGS sequence"/>
</dbReference>
<dbReference type="EMBL" id="JYDT01000044">
    <property type="protein sequence ID" value="KRY88299.1"/>
    <property type="molecule type" value="Genomic_DNA"/>
</dbReference>
<dbReference type="AlphaFoldDB" id="A0A0V1FQI6"/>
<keyword evidence="2" id="KW-1185">Reference proteome</keyword>
<proteinExistence type="predicted"/>
<reference evidence="1 2" key="1">
    <citation type="submission" date="2015-01" db="EMBL/GenBank/DDBJ databases">
        <title>Evolution of Trichinella species and genotypes.</title>
        <authorList>
            <person name="Korhonen P.K."/>
            <person name="Edoardo P."/>
            <person name="Giuseppe L.R."/>
            <person name="Gasser R.B."/>
        </authorList>
    </citation>
    <scope>NUCLEOTIDE SEQUENCE [LARGE SCALE GENOMIC DNA]</scope>
    <source>
        <strain evidence="1">ISS470</strain>
    </source>
</reference>
<organism evidence="1 2">
    <name type="scientific">Trichinella pseudospiralis</name>
    <name type="common">Parasitic roundworm</name>
    <dbReference type="NCBI Taxonomy" id="6337"/>
    <lineage>
        <taxon>Eukaryota</taxon>
        <taxon>Metazoa</taxon>
        <taxon>Ecdysozoa</taxon>
        <taxon>Nematoda</taxon>
        <taxon>Enoplea</taxon>
        <taxon>Dorylaimia</taxon>
        <taxon>Trichinellida</taxon>
        <taxon>Trichinellidae</taxon>
        <taxon>Trichinella</taxon>
    </lineage>
</organism>
<evidence type="ECO:0000313" key="2">
    <source>
        <dbReference type="Proteomes" id="UP000054995"/>
    </source>
</evidence>
<protein>
    <submittedName>
        <fullName evidence="1">Uncharacterized protein</fullName>
    </submittedName>
</protein>